<protein>
    <submittedName>
        <fullName evidence="3">DUF4365 domain-containing protein</fullName>
    </submittedName>
</protein>
<proteinExistence type="predicted"/>
<evidence type="ECO:0000313" key="3">
    <source>
        <dbReference type="EMBL" id="MEU5713936.1"/>
    </source>
</evidence>
<sequence>MRPTHLTERVGVSLVSLQVVSELGWLFREQETSDVGIDAQLEVVLGASMSPGTSGKSTGRLLAVQIKSGPSQFAGAADGGWWYPCDAAHVEYWTSHSLPVVVMLVDTGTRSVYWQHVNLTTWCPRASTSRSSSPRPSSSIRPTPTRWPLRPALNRAPTPSPRPPIVCRRKPVFGSSRPTVPGGPTRRRWPCSSPTPIPPTPCAYCSPHPLPG</sequence>
<feature type="domain" description="DUF4365" evidence="2">
    <location>
        <begin position="8"/>
        <end position="119"/>
    </location>
</feature>
<evidence type="ECO:0000313" key="4">
    <source>
        <dbReference type="Proteomes" id="UP001551011"/>
    </source>
</evidence>
<reference evidence="3 4" key="1">
    <citation type="submission" date="2024-06" db="EMBL/GenBank/DDBJ databases">
        <title>The Natural Products Discovery Center: Release of the First 8490 Sequenced Strains for Exploring Actinobacteria Biosynthetic Diversity.</title>
        <authorList>
            <person name="Kalkreuter E."/>
            <person name="Kautsar S.A."/>
            <person name="Yang D."/>
            <person name="Bader C.D."/>
            <person name="Teijaro C.N."/>
            <person name="Fluegel L."/>
            <person name="Davis C.M."/>
            <person name="Simpson J.R."/>
            <person name="Lauterbach L."/>
            <person name="Steele A.D."/>
            <person name="Gui C."/>
            <person name="Meng S."/>
            <person name="Li G."/>
            <person name="Viehrig K."/>
            <person name="Ye F."/>
            <person name="Su P."/>
            <person name="Kiefer A.F."/>
            <person name="Nichols A."/>
            <person name="Cepeda A.J."/>
            <person name="Yan W."/>
            <person name="Fan B."/>
            <person name="Jiang Y."/>
            <person name="Adhikari A."/>
            <person name="Zheng C.-J."/>
            <person name="Schuster L."/>
            <person name="Cowan T.M."/>
            <person name="Smanski M.J."/>
            <person name="Chevrette M.G."/>
            <person name="De Carvalho L.P.S."/>
            <person name="Shen B."/>
        </authorList>
    </citation>
    <scope>NUCLEOTIDE SEQUENCE [LARGE SCALE GENOMIC DNA]</scope>
    <source>
        <strain evidence="3 4">NPDC020594</strain>
    </source>
</reference>
<dbReference type="EMBL" id="JBFAEG010000064">
    <property type="protein sequence ID" value="MEU5713936.1"/>
    <property type="molecule type" value="Genomic_DNA"/>
</dbReference>
<comment type="caution">
    <text evidence="3">The sequence shown here is derived from an EMBL/GenBank/DDBJ whole genome shotgun (WGS) entry which is preliminary data.</text>
</comment>
<evidence type="ECO:0000256" key="1">
    <source>
        <dbReference type="SAM" id="MobiDB-lite"/>
    </source>
</evidence>
<gene>
    <name evidence="3" type="ORF">AB0H04_45350</name>
</gene>
<feature type="compositionally biased region" description="Low complexity" evidence="1">
    <location>
        <begin position="125"/>
        <end position="146"/>
    </location>
</feature>
<accession>A0ABV3APR1</accession>
<keyword evidence="4" id="KW-1185">Reference proteome</keyword>
<feature type="region of interest" description="Disordered" evidence="1">
    <location>
        <begin position="125"/>
        <end position="196"/>
    </location>
</feature>
<dbReference type="InterPro" id="IPR025375">
    <property type="entry name" value="DUF4365"/>
</dbReference>
<feature type="compositionally biased region" description="Low complexity" evidence="1">
    <location>
        <begin position="177"/>
        <end position="192"/>
    </location>
</feature>
<dbReference type="Proteomes" id="UP001551011">
    <property type="component" value="Unassembled WGS sequence"/>
</dbReference>
<name>A0ABV3APR1_9ACTN</name>
<evidence type="ECO:0000259" key="2">
    <source>
        <dbReference type="Pfam" id="PF14280"/>
    </source>
</evidence>
<organism evidence="3 4">
    <name type="scientific">Streptomyces flaveolus</name>
    <dbReference type="NCBI Taxonomy" id="67297"/>
    <lineage>
        <taxon>Bacteria</taxon>
        <taxon>Bacillati</taxon>
        <taxon>Actinomycetota</taxon>
        <taxon>Actinomycetes</taxon>
        <taxon>Kitasatosporales</taxon>
        <taxon>Streptomycetaceae</taxon>
        <taxon>Streptomyces</taxon>
    </lineage>
</organism>
<dbReference type="Pfam" id="PF14280">
    <property type="entry name" value="DUF4365"/>
    <property type="match status" value="1"/>
</dbReference>